<dbReference type="RefSeq" id="WP_014437975.1">
    <property type="nucleotide sequence ID" value="NC_017080.1"/>
</dbReference>
<dbReference type="InterPro" id="IPR043128">
    <property type="entry name" value="Rev_trsase/Diguanyl_cyclase"/>
</dbReference>
<dbReference type="eggNOG" id="COG2203">
    <property type="taxonomic scope" value="Bacteria"/>
</dbReference>
<gene>
    <name evidence="3" type="ordered locus">PSMK_26030</name>
</gene>
<dbReference type="Proteomes" id="UP000007881">
    <property type="component" value="Chromosome"/>
</dbReference>
<dbReference type="AlphaFoldDB" id="I0IHM4"/>
<evidence type="ECO:0000259" key="2">
    <source>
        <dbReference type="PROSITE" id="PS50887"/>
    </source>
</evidence>
<dbReference type="InterPro" id="IPR029016">
    <property type="entry name" value="GAF-like_dom_sf"/>
</dbReference>
<dbReference type="GO" id="GO:0071111">
    <property type="term" value="F:cyclic-guanylate-specific phosphodiesterase activity"/>
    <property type="evidence" value="ECO:0007669"/>
    <property type="project" value="InterPro"/>
</dbReference>
<dbReference type="SUPFAM" id="SSF141868">
    <property type="entry name" value="EAL domain-like"/>
    <property type="match status" value="1"/>
</dbReference>
<dbReference type="PROSITE" id="PS50883">
    <property type="entry name" value="EAL"/>
    <property type="match status" value="1"/>
</dbReference>
<dbReference type="PROSITE" id="PS50887">
    <property type="entry name" value="GGDEF"/>
    <property type="match status" value="1"/>
</dbReference>
<dbReference type="eggNOG" id="COG2200">
    <property type="taxonomic scope" value="Bacteria"/>
</dbReference>
<evidence type="ECO:0000313" key="4">
    <source>
        <dbReference type="Proteomes" id="UP000007881"/>
    </source>
</evidence>
<dbReference type="PATRIC" id="fig|1142394.8.peg.2690"/>
<dbReference type="SMART" id="SM00052">
    <property type="entry name" value="EAL"/>
    <property type="match status" value="1"/>
</dbReference>
<dbReference type="InterPro" id="IPR029787">
    <property type="entry name" value="Nucleotide_cyclase"/>
</dbReference>
<dbReference type="eggNOG" id="COG2199">
    <property type="taxonomic scope" value="Bacteria"/>
</dbReference>
<dbReference type="PANTHER" id="PTHR33121">
    <property type="entry name" value="CYCLIC DI-GMP PHOSPHODIESTERASE PDEF"/>
    <property type="match status" value="1"/>
</dbReference>
<feature type="domain" description="GGDEF" evidence="2">
    <location>
        <begin position="196"/>
        <end position="346"/>
    </location>
</feature>
<keyword evidence="4" id="KW-1185">Reference proteome</keyword>
<dbReference type="InterPro" id="IPR035919">
    <property type="entry name" value="EAL_sf"/>
</dbReference>
<dbReference type="InterPro" id="IPR003018">
    <property type="entry name" value="GAF"/>
</dbReference>
<dbReference type="Pfam" id="PF00990">
    <property type="entry name" value="GGDEF"/>
    <property type="match status" value="1"/>
</dbReference>
<protein>
    <recommendedName>
        <fullName evidence="5">Signaling protein</fullName>
    </recommendedName>
</protein>
<dbReference type="PANTHER" id="PTHR33121:SF71">
    <property type="entry name" value="OXYGEN SENSOR PROTEIN DOSP"/>
    <property type="match status" value="1"/>
</dbReference>
<evidence type="ECO:0008006" key="5">
    <source>
        <dbReference type="Google" id="ProtNLM"/>
    </source>
</evidence>
<dbReference type="InterPro" id="IPR001633">
    <property type="entry name" value="EAL_dom"/>
</dbReference>
<dbReference type="KEGG" id="phm:PSMK_26030"/>
<dbReference type="Gene3D" id="3.30.70.270">
    <property type="match status" value="1"/>
</dbReference>
<dbReference type="Gene3D" id="3.30.450.40">
    <property type="match status" value="1"/>
</dbReference>
<evidence type="ECO:0000259" key="1">
    <source>
        <dbReference type="PROSITE" id="PS50883"/>
    </source>
</evidence>
<dbReference type="Pfam" id="PF00563">
    <property type="entry name" value="EAL"/>
    <property type="match status" value="1"/>
</dbReference>
<feature type="domain" description="EAL" evidence="1">
    <location>
        <begin position="359"/>
        <end position="618"/>
    </location>
</feature>
<dbReference type="InterPro" id="IPR000160">
    <property type="entry name" value="GGDEF_dom"/>
</dbReference>
<dbReference type="EMBL" id="AP012338">
    <property type="protein sequence ID" value="BAM04762.1"/>
    <property type="molecule type" value="Genomic_DNA"/>
</dbReference>
<dbReference type="Pfam" id="PF01590">
    <property type="entry name" value="GAF"/>
    <property type="match status" value="1"/>
</dbReference>
<sequence>MLAPYPEMEAPRLADLHAHRLLDTAPESAYDGLTRLAADLFGVPIAAVSLVDADRQWFKSCVGLGFSQTPREVAICHHTVVRRSPLVVDDLAADPRFCDHPLVVGEPHLRFYAGVPLFSAGGHALGAFCLCDQKPRQLASAERDRLVSLAEQASRLIELHRDVVRAEEAALRDPVTGLLNGRGLTRLGDAALASGEAVLILSLRLSRFEAIAGGTGSGDAVLLETARRLRASIEGDLPGVAAGTRREVARVESGTFALMLSGEVDTGVAAAGLAGRVGHALDRAYELDDQRLPLTASIGLAVRERGGGRPLGLPRIQACADLLARAILAMTAAAEASSEDPAARPKVFDPPMLQRARRDVRVESDLREALDRGEIHPVLQPIVDLSTSRVCGFETLARWTHPVHGPIPPTHFIPLAERSGLIDETFAAVAGAALEGVSCMRRECGAAVDGDAGLFVSLNLSKRQLRDAGLPARVGAAVAEAGLHPHQVHLELTESDVADCREARVTMQRLRDAGFQLMLDDFGTGTSTLSGLHAYPVQWLKIDRSFTAEAARDRRVAVVADAIAELARKLGLRTVAEGLETPEEVSMFQAMGYDGGQGYLFAKPMRVAEASAWLKEQVGQAERPGLRVAA</sequence>
<dbReference type="CDD" id="cd01948">
    <property type="entry name" value="EAL"/>
    <property type="match status" value="1"/>
</dbReference>
<dbReference type="SMART" id="SM00065">
    <property type="entry name" value="GAF"/>
    <property type="match status" value="1"/>
</dbReference>
<organism evidence="3 4">
    <name type="scientific">Phycisphaera mikurensis (strain NBRC 102666 / KCTC 22515 / FYK2301M01)</name>
    <dbReference type="NCBI Taxonomy" id="1142394"/>
    <lineage>
        <taxon>Bacteria</taxon>
        <taxon>Pseudomonadati</taxon>
        <taxon>Planctomycetota</taxon>
        <taxon>Phycisphaerae</taxon>
        <taxon>Phycisphaerales</taxon>
        <taxon>Phycisphaeraceae</taxon>
        <taxon>Phycisphaera</taxon>
    </lineage>
</organism>
<dbReference type="SUPFAM" id="SSF55073">
    <property type="entry name" value="Nucleotide cyclase"/>
    <property type="match status" value="1"/>
</dbReference>
<name>I0IHM4_PHYMF</name>
<dbReference type="SUPFAM" id="SSF55781">
    <property type="entry name" value="GAF domain-like"/>
    <property type="match status" value="1"/>
</dbReference>
<dbReference type="STRING" id="1142394.PSMK_26030"/>
<reference evidence="3 4" key="1">
    <citation type="submission" date="2012-02" db="EMBL/GenBank/DDBJ databases">
        <title>Complete genome sequence of Phycisphaera mikurensis NBRC 102666.</title>
        <authorList>
            <person name="Ankai A."/>
            <person name="Hosoyama A."/>
            <person name="Terui Y."/>
            <person name="Sekine M."/>
            <person name="Fukai R."/>
            <person name="Kato Y."/>
            <person name="Nakamura S."/>
            <person name="Yamada-Narita S."/>
            <person name="Kawakoshi A."/>
            <person name="Fukunaga Y."/>
            <person name="Yamazaki S."/>
            <person name="Fujita N."/>
        </authorList>
    </citation>
    <scope>NUCLEOTIDE SEQUENCE [LARGE SCALE GENOMIC DNA]</scope>
    <source>
        <strain evidence="4">NBRC 102666 / KCTC 22515 / FYK2301M01</strain>
    </source>
</reference>
<accession>I0IHM4</accession>
<dbReference type="InterPro" id="IPR050706">
    <property type="entry name" value="Cyclic-di-GMP_PDE-like"/>
</dbReference>
<dbReference type="Gene3D" id="3.20.20.450">
    <property type="entry name" value="EAL domain"/>
    <property type="match status" value="1"/>
</dbReference>
<dbReference type="SMART" id="SM00267">
    <property type="entry name" value="GGDEF"/>
    <property type="match status" value="1"/>
</dbReference>
<dbReference type="HOGENOM" id="CLU_000445_70_34_0"/>
<evidence type="ECO:0000313" key="3">
    <source>
        <dbReference type="EMBL" id="BAM04762.1"/>
    </source>
</evidence>
<proteinExistence type="predicted"/>